<dbReference type="InterPro" id="IPR041698">
    <property type="entry name" value="Methyltransf_25"/>
</dbReference>
<dbReference type="AlphaFoldDB" id="A0A6P1CZ36"/>
<feature type="region of interest" description="Disordered" evidence="2">
    <location>
        <begin position="144"/>
        <end position="165"/>
    </location>
</feature>
<dbReference type="Pfam" id="PF13649">
    <property type="entry name" value="Methyltransf_25"/>
    <property type="match status" value="1"/>
</dbReference>
<gene>
    <name evidence="4" type="ORF">GV789_02840</name>
</gene>
<evidence type="ECO:0000256" key="2">
    <source>
        <dbReference type="SAM" id="MobiDB-lite"/>
    </source>
</evidence>
<dbReference type="GO" id="GO:0032259">
    <property type="term" value="P:methylation"/>
    <property type="evidence" value="ECO:0007669"/>
    <property type="project" value="UniProtKB-KW"/>
</dbReference>
<dbReference type="SUPFAM" id="SSF53335">
    <property type="entry name" value="S-adenosyl-L-methionine-dependent methyltransferases"/>
    <property type="match status" value="1"/>
</dbReference>
<keyword evidence="1 4" id="KW-0808">Transferase</keyword>
<comment type="caution">
    <text evidence="4">The sequence shown here is derived from an EMBL/GenBank/DDBJ whole genome shotgun (WGS) entry which is preliminary data.</text>
</comment>
<evidence type="ECO:0000256" key="1">
    <source>
        <dbReference type="ARBA" id="ARBA00022679"/>
    </source>
</evidence>
<organism evidence="4 5">
    <name type="scientific">Nocardia cyriacigeorgica</name>
    <dbReference type="NCBI Taxonomy" id="135487"/>
    <lineage>
        <taxon>Bacteria</taxon>
        <taxon>Bacillati</taxon>
        <taxon>Actinomycetota</taxon>
        <taxon>Actinomycetes</taxon>
        <taxon>Mycobacteriales</taxon>
        <taxon>Nocardiaceae</taxon>
        <taxon>Nocardia</taxon>
    </lineage>
</organism>
<evidence type="ECO:0000259" key="3">
    <source>
        <dbReference type="Pfam" id="PF13649"/>
    </source>
</evidence>
<protein>
    <submittedName>
        <fullName evidence="4">Class I SAM-dependent methyltransferase</fullName>
    </submittedName>
</protein>
<name>A0A6P1CZ36_9NOCA</name>
<accession>A0A6P1CZ36</accession>
<dbReference type="CDD" id="cd02440">
    <property type="entry name" value="AdoMet_MTases"/>
    <property type="match status" value="1"/>
</dbReference>
<dbReference type="EMBL" id="JAAGUZ010000005">
    <property type="protein sequence ID" value="NEW43396.1"/>
    <property type="molecule type" value="Genomic_DNA"/>
</dbReference>
<dbReference type="PANTHER" id="PTHR43861">
    <property type="entry name" value="TRANS-ACONITATE 2-METHYLTRANSFERASE-RELATED"/>
    <property type="match status" value="1"/>
</dbReference>
<dbReference type="GO" id="GO:0008168">
    <property type="term" value="F:methyltransferase activity"/>
    <property type="evidence" value="ECO:0007669"/>
    <property type="project" value="UniProtKB-KW"/>
</dbReference>
<sequence length="214" mass="22972">MTEEFGKEFWEARYHGAHAAEREPNPHLVAEVGELSPGTALDAGCGAGGEALWLAARGWQVTAVDISTAALQHARARADAAGSEIAARIDWHQADLTEWIPPAAHFDLVCTHYVHTSGSPQDLFDRLATAVAPGGTLLIVGHHPTDHLSSSAHGHSSTTHSHSSQVHVTAADIAAHLDPTRWEVRVAEDRSRQAAGPHGIETTLEDTVLRARRR</sequence>
<evidence type="ECO:0000313" key="4">
    <source>
        <dbReference type="EMBL" id="NEW43396.1"/>
    </source>
</evidence>
<dbReference type="RefSeq" id="WP_163828339.1">
    <property type="nucleotide sequence ID" value="NZ_JAAGUZ010000005.1"/>
</dbReference>
<evidence type="ECO:0000313" key="5">
    <source>
        <dbReference type="Proteomes" id="UP000468928"/>
    </source>
</evidence>
<reference evidence="4 5" key="1">
    <citation type="submission" date="2020-01" db="EMBL/GenBank/DDBJ databases">
        <title>Genetics and antimicrobial susceptibilities of Nocardia species isolated from the soil; a comparison with species isolated from humans.</title>
        <authorList>
            <person name="Carrasco G."/>
            <person name="Monzon S."/>
            <person name="Sansegundo M."/>
            <person name="Garcia E."/>
            <person name="Garrido N."/>
            <person name="Medina M.J."/>
            <person name="Villalon P."/>
            <person name="Ramirez-Arocha A.C."/>
            <person name="Jimenez P."/>
            <person name="Cuesta I."/>
            <person name="Valdezate S."/>
        </authorList>
    </citation>
    <scope>NUCLEOTIDE SEQUENCE [LARGE SCALE GENOMIC DNA]</scope>
    <source>
        <strain evidence="4 5">CNM20110639</strain>
    </source>
</reference>
<feature type="domain" description="Methyltransferase" evidence="3">
    <location>
        <begin position="41"/>
        <end position="135"/>
    </location>
</feature>
<keyword evidence="4" id="KW-0489">Methyltransferase</keyword>
<dbReference type="Proteomes" id="UP000468928">
    <property type="component" value="Unassembled WGS sequence"/>
</dbReference>
<dbReference type="InterPro" id="IPR029063">
    <property type="entry name" value="SAM-dependent_MTases_sf"/>
</dbReference>
<dbReference type="Gene3D" id="3.40.50.150">
    <property type="entry name" value="Vaccinia Virus protein VP39"/>
    <property type="match status" value="1"/>
</dbReference>
<feature type="compositionally biased region" description="Low complexity" evidence="2">
    <location>
        <begin position="149"/>
        <end position="165"/>
    </location>
</feature>
<proteinExistence type="predicted"/>
<feature type="region of interest" description="Disordered" evidence="2">
    <location>
        <begin position="189"/>
        <end position="214"/>
    </location>
</feature>